<name>A0ACA9LDU0_9GLOM</name>
<evidence type="ECO:0000313" key="1">
    <source>
        <dbReference type="EMBL" id="CAG8524841.1"/>
    </source>
</evidence>
<reference evidence="1" key="1">
    <citation type="submission" date="2021-06" db="EMBL/GenBank/DDBJ databases">
        <authorList>
            <person name="Kallberg Y."/>
            <person name="Tangrot J."/>
            <person name="Rosling A."/>
        </authorList>
    </citation>
    <scope>NUCLEOTIDE SEQUENCE</scope>
    <source>
        <strain evidence="1">MA461A</strain>
    </source>
</reference>
<protein>
    <submittedName>
        <fullName evidence="1">35781_t:CDS:1</fullName>
    </submittedName>
</protein>
<accession>A0ACA9LDU0</accession>
<evidence type="ECO:0000313" key="2">
    <source>
        <dbReference type="Proteomes" id="UP000789920"/>
    </source>
</evidence>
<sequence>MNGQNQQNQLKNTLNDEKISVRINDIKKASCIIIQVVSNRNKPLQKLMNAYCEKEGKEFSDLRFLYNGERLQPKITPEALEMEDGDCIDVMIEQYAWIDILFRLENSADINQTRGAFGEVLKAYWKNGEKVVALKTLLDNPSQGAEESFDNFVREVFIFNI</sequence>
<keyword evidence="2" id="KW-1185">Reference proteome</keyword>
<proteinExistence type="predicted"/>
<gene>
    <name evidence="1" type="ORF">RPERSI_LOCUS2870</name>
</gene>
<comment type="caution">
    <text evidence="1">The sequence shown here is derived from an EMBL/GenBank/DDBJ whole genome shotgun (WGS) entry which is preliminary data.</text>
</comment>
<dbReference type="Proteomes" id="UP000789920">
    <property type="component" value="Unassembled WGS sequence"/>
</dbReference>
<organism evidence="1 2">
    <name type="scientific">Racocetra persica</name>
    <dbReference type="NCBI Taxonomy" id="160502"/>
    <lineage>
        <taxon>Eukaryota</taxon>
        <taxon>Fungi</taxon>
        <taxon>Fungi incertae sedis</taxon>
        <taxon>Mucoromycota</taxon>
        <taxon>Glomeromycotina</taxon>
        <taxon>Glomeromycetes</taxon>
        <taxon>Diversisporales</taxon>
        <taxon>Gigasporaceae</taxon>
        <taxon>Racocetra</taxon>
    </lineage>
</organism>
<dbReference type="EMBL" id="CAJVQC010003323">
    <property type="protein sequence ID" value="CAG8524841.1"/>
    <property type="molecule type" value="Genomic_DNA"/>
</dbReference>